<dbReference type="EMBL" id="CAACVJ010000147">
    <property type="protein sequence ID" value="VEP14003.1"/>
    <property type="molecule type" value="Genomic_DNA"/>
</dbReference>
<evidence type="ECO:0000313" key="3">
    <source>
        <dbReference type="Proteomes" id="UP000320055"/>
    </source>
</evidence>
<accession>A0A563VRF8</accession>
<dbReference type="RefSeq" id="WP_144872236.1">
    <property type="nucleotide sequence ID" value="NZ_LR213975.1"/>
</dbReference>
<dbReference type="InterPro" id="IPR007569">
    <property type="entry name" value="DUF559"/>
</dbReference>
<sequence length="125" mass="14748">MDKTTNLIRGTTPEIKLRAKQLRNNMTPAEKVLWEALRKKPLNGLKFRRQHPVGRFILDFYCAQYKLVVEIDGEIHLTQQEYDAARTKHLNSYGYKVIRFSNNEVFHNLDSVLERIWQTTLDSTL</sequence>
<organism evidence="2 3">
    <name type="scientific">Hyella patelloides LEGE 07179</name>
    <dbReference type="NCBI Taxonomy" id="945734"/>
    <lineage>
        <taxon>Bacteria</taxon>
        <taxon>Bacillati</taxon>
        <taxon>Cyanobacteriota</taxon>
        <taxon>Cyanophyceae</taxon>
        <taxon>Pleurocapsales</taxon>
        <taxon>Hyellaceae</taxon>
        <taxon>Hyella</taxon>
    </lineage>
</organism>
<evidence type="ECO:0000313" key="2">
    <source>
        <dbReference type="EMBL" id="VEP14003.1"/>
    </source>
</evidence>
<keyword evidence="3" id="KW-1185">Reference proteome</keyword>
<name>A0A563VRF8_9CYAN</name>
<dbReference type="PANTHER" id="PTHR38590:SF1">
    <property type="entry name" value="BLL0828 PROTEIN"/>
    <property type="match status" value="1"/>
</dbReference>
<dbReference type="Gene3D" id="3.40.960.10">
    <property type="entry name" value="VSR Endonuclease"/>
    <property type="match status" value="1"/>
</dbReference>
<dbReference type="CDD" id="cd01038">
    <property type="entry name" value="Endonuclease_DUF559"/>
    <property type="match status" value="1"/>
</dbReference>
<feature type="domain" description="DUF559" evidence="1">
    <location>
        <begin position="15"/>
        <end position="118"/>
    </location>
</feature>
<dbReference type="PANTHER" id="PTHR38590">
    <property type="entry name" value="BLL0828 PROTEIN"/>
    <property type="match status" value="1"/>
</dbReference>
<dbReference type="AlphaFoldDB" id="A0A563VRF8"/>
<protein>
    <recommendedName>
        <fullName evidence="1">DUF559 domain-containing protein</fullName>
    </recommendedName>
</protein>
<dbReference type="InterPro" id="IPR047216">
    <property type="entry name" value="Endonuclease_DUF559_bact"/>
</dbReference>
<reference evidence="2 3" key="1">
    <citation type="submission" date="2019-01" db="EMBL/GenBank/DDBJ databases">
        <authorList>
            <person name="Brito A."/>
        </authorList>
    </citation>
    <scope>NUCLEOTIDE SEQUENCE [LARGE SCALE GENOMIC DNA]</scope>
    <source>
        <strain evidence="2">1</strain>
    </source>
</reference>
<gene>
    <name evidence="2" type="ORF">H1P_2300009</name>
</gene>
<evidence type="ECO:0000259" key="1">
    <source>
        <dbReference type="Pfam" id="PF04480"/>
    </source>
</evidence>
<proteinExistence type="predicted"/>
<dbReference type="Proteomes" id="UP000320055">
    <property type="component" value="Unassembled WGS sequence"/>
</dbReference>
<dbReference type="Pfam" id="PF04480">
    <property type="entry name" value="DUF559"/>
    <property type="match status" value="1"/>
</dbReference>
<dbReference type="SUPFAM" id="SSF52980">
    <property type="entry name" value="Restriction endonuclease-like"/>
    <property type="match status" value="1"/>
</dbReference>
<dbReference type="InterPro" id="IPR011335">
    <property type="entry name" value="Restrct_endonuc-II-like"/>
</dbReference>
<dbReference type="OrthoDB" id="9798754at2"/>